<accession>A0A4Y9YJV7</accession>
<dbReference type="EMBL" id="SEOQ01000452">
    <property type="protein sequence ID" value="TFY62665.1"/>
    <property type="molecule type" value="Genomic_DNA"/>
</dbReference>
<evidence type="ECO:0000256" key="1">
    <source>
        <dbReference type="SAM" id="MobiDB-lite"/>
    </source>
</evidence>
<comment type="caution">
    <text evidence="2">The sequence shown here is derived from an EMBL/GenBank/DDBJ whole genome shotgun (WGS) entry which is preliminary data.</text>
</comment>
<feature type="region of interest" description="Disordered" evidence="1">
    <location>
        <begin position="115"/>
        <end position="140"/>
    </location>
</feature>
<organism evidence="2 3">
    <name type="scientific">Dentipellis fragilis</name>
    <dbReference type="NCBI Taxonomy" id="205917"/>
    <lineage>
        <taxon>Eukaryota</taxon>
        <taxon>Fungi</taxon>
        <taxon>Dikarya</taxon>
        <taxon>Basidiomycota</taxon>
        <taxon>Agaricomycotina</taxon>
        <taxon>Agaricomycetes</taxon>
        <taxon>Russulales</taxon>
        <taxon>Hericiaceae</taxon>
        <taxon>Dentipellis</taxon>
    </lineage>
</organism>
<reference evidence="2 3" key="1">
    <citation type="submission" date="2019-02" db="EMBL/GenBank/DDBJ databases">
        <title>Genome sequencing of the rare red list fungi Dentipellis fragilis.</title>
        <authorList>
            <person name="Buettner E."/>
            <person name="Kellner H."/>
        </authorList>
    </citation>
    <scope>NUCLEOTIDE SEQUENCE [LARGE SCALE GENOMIC DNA]</scope>
    <source>
        <strain evidence="2 3">DSM 105465</strain>
    </source>
</reference>
<name>A0A4Y9YJV7_9AGAM</name>
<feature type="compositionally biased region" description="Basic and acidic residues" evidence="1">
    <location>
        <begin position="121"/>
        <end position="138"/>
    </location>
</feature>
<dbReference type="AlphaFoldDB" id="A0A4Y9YJV7"/>
<dbReference type="Proteomes" id="UP000298327">
    <property type="component" value="Unassembled WGS sequence"/>
</dbReference>
<evidence type="ECO:0000313" key="2">
    <source>
        <dbReference type="EMBL" id="TFY62665.1"/>
    </source>
</evidence>
<proteinExistence type="predicted"/>
<protein>
    <submittedName>
        <fullName evidence="2">Uncharacterized protein</fullName>
    </submittedName>
</protein>
<gene>
    <name evidence="2" type="ORF">EVG20_g6624</name>
</gene>
<keyword evidence="3" id="KW-1185">Reference proteome</keyword>
<sequence>MERMFTQDGADHPISGVAPSALNISFRGAHYPMNSLSPRRPLSGWCTAYCFNIHGMGSLPIELPRRETLVDPSNSYPQYASSDPCSFSSSRMTEALLIPRPGSITDAGHGYLHTLAAGGKEGSDPSHARAPHPIDRSSRPSSHRLVEIFISSSVAHPEGAPSTVLTVILNVVPPKPDSCRNILYVS</sequence>
<evidence type="ECO:0000313" key="3">
    <source>
        <dbReference type="Proteomes" id="UP000298327"/>
    </source>
</evidence>